<organism evidence="2 3">
    <name type="scientific">Tritrichomonas musculus</name>
    <dbReference type="NCBI Taxonomy" id="1915356"/>
    <lineage>
        <taxon>Eukaryota</taxon>
        <taxon>Metamonada</taxon>
        <taxon>Parabasalia</taxon>
        <taxon>Tritrichomonadida</taxon>
        <taxon>Tritrichomonadidae</taxon>
        <taxon>Tritrichomonas</taxon>
    </lineage>
</organism>
<dbReference type="InterPro" id="IPR011009">
    <property type="entry name" value="Kinase-like_dom_sf"/>
</dbReference>
<dbReference type="InterPro" id="IPR000719">
    <property type="entry name" value="Prot_kinase_dom"/>
</dbReference>
<dbReference type="Proteomes" id="UP001470230">
    <property type="component" value="Unassembled WGS sequence"/>
</dbReference>
<accession>A0ABR2GTP4</accession>
<dbReference type="InterPro" id="IPR008271">
    <property type="entry name" value="Ser/Thr_kinase_AS"/>
</dbReference>
<sequence length="297" mass="34401">MIFSRIFFVEFDRLYHIRYKIAIQYLREISSGANGKVFEVGREETFALKVMHSGDRSVKAQRCFYSEYEKINMLNHPNIIKAFGIYLSDKNTPPSILLEFCPNDLQTFITKSNPSNVQIVTCIYQIVEGMKYVHKCNIIHRDLKPSNILISKNGTIRISDFGISKLMTSEEQSSTLGVGTQKFMAPEILNELDYDEKVDIYSFGVVMFFLLNRGVMPKITIIQVGTGKKANIPSTFTNLSKQIINDCWNFEPQSRPSFERLLHLFESNDYMLLDLDKSEISEVRHFVKQHKTKIPFY</sequence>
<reference evidence="2 3" key="1">
    <citation type="submission" date="2024-04" db="EMBL/GenBank/DDBJ databases">
        <title>Tritrichomonas musculus Genome.</title>
        <authorList>
            <person name="Alves-Ferreira E."/>
            <person name="Grigg M."/>
            <person name="Lorenzi H."/>
            <person name="Galac M."/>
        </authorList>
    </citation>
    <scope>NUCLEOTIDE SEQUENCE [LARGE SCALE GENOMIC DNA]</scope>
    <source>
        <strain evidence="2 3">EAF2021</strain>
    </source>
</reference>
<dbReference type="PROSITE" id="PS50011">
    <property type="entry name" value="PROTEIN_KINASE_DOM"/>
    <property type="match status" value="1"/>
</dbReference>
<protein>
    <recommendedName>
        <fullName evidence="1">Protein kinase domain-containing protein</fullName>
    </recommendedName>
</protein>
<dbReference type="PANTHER" id="PTHR23257">
    <property type="entry name" value="SERINE-THREONINE PROTEIN KINASE"/>
    <property type="match status" value="1"/>
</dbReference>
<evidence type="ECO:0000259" key="1">
    <source>
        <dbReference type="PROSITE" id="PS50011"/>
    </source>
</evidence>
<feature type="domain" description="Protein kinase" evidence="1">
    <location>
        <begin position="23"/>
        <end position="271"/>
    </location>
</feature>
<comment type="caution">
    <text evidence="2">The sequence shown here is derived from an EMBL/GenBank/DDBJ whole genome shotgun (WGS) entry which is preliminary data.</text>
</comment>
<name>A0ABR2GTP4_9EUKA</name>
<evidence type="ECO:0000313" key="3">
    <source>
        <dbReference type="Proteomes" id="UP001470230"/>
    </source>
</evidence>
<gene>
    <name evidence="2" type="ORF">M9Y10_037448</name>
</gene>
<evidence type="ECO:0000313" key="2">
    <source>
        <dbReference type="EMBL" id="KAK8836922.1"/>
    </source>
</evidence>
<proteinExistence type="predicted"/>
<dbReference type="PANTHER" id="PTHR23257:SF963">
    <property type="entry name" value="AT08303P"/>
    <property type="match status" value="1"/>
</dbReference>
<keyword evidence="3" id="KW-1185">Reference proteome</keyword>
<dbReference type="PROSITE" id="PS00108">
    <property type="entry name" value="PROTEIN_KINASE_ST"/>
    <property type="match status" value="1"/>
</dbReference>
<dbReference type="EMBL" id="JAPFFF010000063">
    <property type="protein sequence ID" value="KAK8836922.1"/>
    <property type="molecule type" value="Genomic_DNA"/>
</dbReference>
<dbReference type="Pfam" id="PF00069">
    <property type="entry name" value="Pkinase"/>
    <property type="match status" value="1"/>
</dbReference>
<dbReference type="SUPFAM" id="SSF56112">
    <property type="entry name" value="Protein kinase-like (PK-like)"/>
    <property type="match status" value="1"/>
</dbReference>
<dbReference type="Gene3D" id="1.10.510.10">
    <property type="entry name" value="Transferase(Phosphotransferase) domain 1"/>
    <property type="match status" value="1"/>
</dbReference>
<dbReference type="SMART" id="SM00220">
    <property type="entry name" value="S_TKc"/>
    <property type="match status" value="1"/>
</dbReference>
<dbReference type="InterPro" id="IPR050167">
    <property type="entry name" value="Ser_Thr_protein_kinase"/>
</dbReference>